<feature type="compositionally biased region" description="Basic residues" evidence="1">
    <location>
        <begin position="14"/>
        <end position="24"/>
    </location>
</feature>
<reference evidence="2 3" key="1">
    <citation type="submission" date="2016-10" db="EMBL/GenBank/DDBJ databases">
        <authorList>
            <person name="de Groot N.N."/>
        </authorList>
    </citation>
    <scope>NUCLEOTIDE SEQUENCE [LARGE SCALE GENOMIC DNA]</scope>
    <source>
        <strain evidence="2 3">CGMCC 4.5739</strain>
    </source>
</reference>
<gene>
    <name evidence="2" type="ORF">SAMN05421773_12729</name>
</gene>
<feature type="region of interest" description="Disordered" evidence="1">
    <location>
        <begin position="1"/>
        <end position="30"/>
    </location>
</feature>
<evidence type="ECO:0000256" key="1">
    <source>
        <dbReference type="SAM" id="MobiDB-lite"/>
    </source>
</evidence>
<sequence>MPHAPTTTETPKMPKARKRKRRTNTKNVSSRPALLLSTLPLAHIDLRPGAGCIVCPDCSTWVPITGLQGANPKLVPHHRGTVGTADARRCLGSNRRVTLDHSRRAWEAWQRRMESGCSPASRHGTTLVKRPVPSAPPASRIRAATYEQLLAALVLHDSACRACQRAAEAEGGVRIGGERGRVAPGGAGRRCETGYTLHARMAAARRTARAIRRATVA</sequence>
<name>A0A1I1UY96_9ACTN</name>
<evidence type="ECO:0000313" key="3">
    <source>
        <dbReference type="Proteomes" id="UP000199207"/>
    </source>
</evidence>
<dbReference type="AlphaFoldDB" id="A0A1I1UY96"/>
<dbReference type="STRING" id="910347.SAMN05421773_12729"/>
<organism evidence="2 3">
    <name type="scientific">Streptomyces aidingensis</name>
    <dbReference type="NCBI Taxonomy" id="910347"/>
    <lineage>
        <taxon>Bacteria</taxon>
        <taxon>Bacillati</taxon>
        <taxon>Actinomycetota</taxon>
        <taxon>Actinomycetes</taxon>
        <taxon>Kitasatosporales</taxon>
        <taxon>Streptomycetaceae</taxon>
        <taxon>Streptomyces</taxon>
    </lineage>
</organism>
<evidence type="ECO:0000313" key="2">
    <source>
        <dbReference type="EMBL" id="SFD74668.1"/>
    </source>
</evidence>
<keyword evidence="3" id="KW-1185">Reference proteome</keyword>
<dbReference type="EMBL" id="FOLM01000027">
    <property type="protein sequence ID" value="SFD74668.1"/>
    <property type="molecule type" value="Genomic_DNA"/>
</dbReference>
<dbReference type="Proteomes" id="UP000199207">
    <property type="component" value="Unassembled WGS sequence"/>
</dbReference>
<proteinExistence type="predicted"/>
<protein>
    <submittedName>
        <fullName evidence="2">Uncharacterized protein</fullName>
    </submittedName>
</protein>
<feature type="compositionally biased region" description="Polar residues" evidence="1">
    <location>
        <begin position="1"/>
        <end position="10"/>
    </location>
</feature>
<accession>A0A1I1UY96</accession>